<evidence type="ECO:0000256" key="1">
    <source>
        <dbReference type="SAM" id="Phobius"/>
    </source>
</evidence>
<organism evidence="2 3">
    <name type="scientific">Lutibacter profundi</name>
    <dbReference type="NCBI Taxonomy" id="1622118"/>
    <lineage>
        <taxon>Bacteria</taxon>
        <taxon>Pseudomonadati</taxon>
        <taxon>Bacteroidota</taxon>
        <taxon>Flavobacteriia</taxon>
        <taxon>Flavobacteriales</taxon>
        <taxon>Flavobacteriaceae</taxon>
        <taxon>Lutibacter</taxon>
    </lineage>
</organism>
<dbReference type="PATRIC" id="fig|1622118.3.peg.1084"/>
<evidence type="ECO:0000313" key="3">
    <source>
        <dbReference type="Proteomes" id="UP000059672"/>
    </source>
</evidence>
<keyword evidence="1" id="KW-0812">Transmembrane</keyword>
<protein>
    <submittedName>
        <fullName evidence="2">Uncharacterized protein</fullName>
    </submittedName>
</protein>
<evidence type="ECO:0000313" key="2">
    <source>
        <dbReference type="EMBL" id="AMC10672.1"/>
    </source>
</evidence>
<feature type="transmembrane region" description="Helical" evidence="1">
    <location>
        <begin position="91"/>
        <end position="117"/>
    </location>
</feature>
<proteinExistence type="predicted"/>
<feature type="transmembrane region" description="Helical" evidence="1">
    <location>
        <begin position="33"/>
        <end position="54"/>
    </location>
</feature>
<name>A0A109RNN2_9FLAO</name>
<feature type="transmembrane region" description="Helical" evidence="1">
    <location>
        <begin position="66"/>
        <end position="85"/>
    </location>
</feature>
<accession>A0A109RNN2</accession>
<keyword evidence="1" id="KW-1133">Transmembrane helix</keyword>
<sequence>MLFFTFISFGICGISFLFSQELLSLLDSSFAQYYDTFLILIVGICGILIFRGLYGNLLSSIGKVHINYYIGSVALLLNSISNYYLIPKYGILGAALTSAFIMWFTGIISYVWFLILYKKFNRVAYK</sequence>
<dbReference type="STRING" id="1622118.Lupro_05185"/>
<dbReference type="AlphaFoldDB" id="A0A109RNN2"/>
<dbReference type="Proteomes" id="UP000059672">
    <property type="component" value="Chromosome"/>
</dbReference>
<gene>
    <name evidence="2" type="ORF">Lupro_05185</name>
</gene>
<dbReference type="KEGG" id="lut:Lupro_05185"/>
<reference evidence="2 3" key="2">
    <citation type="journal article" date="2016" name="Int. J. Syst. Evol. Microbiol.">
        <title>Lutibacter profundi sp. nov., isolated from a deep-sea hydrothermal system on the Arctic Mid-Ocean Ridge and emended description of the genus Lutibacter.</title>
        <authorList>
            <person name="Le Moine Bauer S."/>
            <person name="Roalkvam I."/>
            <person name="Steen I.H."/>
            <person name="Dahle H."/>
        </authorList>
    </citation>
    <scope>NUCLEOTIDE SEQUENCE [LARGE SCALE GENOMIC DNA]</scope>
    <source>
        <strain evidence="2 3">LP1</strain>
    </source>
</reference>
<keyword evidence="1" id="KW-0472">Membrane</keyword>
<reference evidence="3" key="1">
    <citation type="submission" date="2015-12" db="EMBL/GenBank/DDBJ databases">
        <title>Complete genome sequence of Lutibacter profundus strain LP1.</title>
        <authorList>
            <person name="Wissuwa J."/>
            <person name="Le Moine Bauer S."/>
            <person name="Stokke R."/>
            <person name="Dahle H."/>
            <person name="Steen I.H."/>
        </authorList>
    </citation>
    <scope>NUCLEOTIDE SEQUENCE [LARGE SCALE GENOMIC DNA]</scope>
    <source>
        <strain evidence="3">LP1</strain>
    </source>
</reference>
<keyword evidence="3" id="KW-1185">Reference proteome</keyword>
<dbReference type="EMBL" id="CP013355">
    <property type="protein sequence ID" value="AMC10672.1"/>
    <property type="molecule type" value="Genomic_DNA"/>
</dbReference>